<dbReference type="EMBL" id="BDHI01000021">
    <property type="protein sequence ID" value="GCB24939.1"/>
    <property type="molecule type" value="Genomic_DNA"/>
</dbReference>
<gene>
    <name evidence="2" type="ORF">AAWM_07824</name>
</gene>
<feature type="compositionally biased region" description="Basic and acidic residues" evidence="1">
    <location>
        <begin position="131"/>
        <end position="142"/>
    </location>
</feature>
<proteinExistence type="predicted"/>
<reference evidence="2 3" key="1">
    <citation type="submission" date="2016-09" db="EMBL/GenBank/DDBJ databases">
        <title>Aspergillus awamori IFM 58123T.</title>
        <authorList>
            <person name="Kusuya Y."/>
            <person name="Shimizu M."/>
            <person name="Takahashi H."/>
            <person name="Yaguchi T."/>
        </authorList>
    </citation>
    <scope>NUCLEOTIDE SEQUENCE [LARGE SCALE GENOMIC DNA]</scope>
    <source>
        <strain evidence="2 3">IFM 58123</strain>
    </source>
</reference>
<accession>A0A401KZX4</accession>
<keyword evidence="3" id="KW-1185">Reference proteome</keyword>
<protein>
    <submittedName>
        <fullName evidence="2">Uncharacterized protein</fullName>
    </submittedName>
</protein>
<comment type="caution">
    <text evidence="2">The sequence shown here is derived from an EMBL/GenBank/DDBJ whole genome shotgun (WGS) entry which is preliminary data.</text>
</comment>
<feature type="compositionally biased region" description="Polar residues" evidence="1">
    <location>
        <begin position="78"/>
        <end position="89"/>
    </location>
</feature>
<sequence length="158" mass="17110">MSLTEATGKPAKRVIEQIIEQIVLEPTGSDIVQPGEQQPIDESAQHIAVNKRSDQHVEPEQPVRNSPTTPKPLKLQDLMNNYLNSTPSDAYTPPDIMQASTTPPITGPLLDQTLDKDAAEAAWNQLINYGPDDKDTNDDHVTNRGPPGDGDHVACGVA</sequence>
<feature type="region of interest" description="Disordered" evidence="1">
    <location>
        <begin position="48"/>
        <end position="107"/>
    </location>
</feature>
<feature type="region of interest" description="Disordered" evidence="1">
    <location>
        <begin position="128"/>
        <end position="158"/>
    </location>
</feature>
<evidence type="ECO:0000313" key="3">
    <source>
        <dbReference type="Proteomes" id="UP000286921"/>
    </source>
</evidence>
<organism evidence="2 3">
    <name type="scientific">Aspergillus awamori</name>
    <name type="common">Black koji mold</name>
    <dbReference type="NCBI Taxonomy" id="105351"/>
    <lineage>
        <taxon>Eukaryota</taxon>
        <taxon>Fungi</taxon>
        <taxon>Dikarya</taxon>
        <taxon>Ascomycota</taxon>
        <taxon>Pezizomycotina</taxon>
        <taxon>Eurotiomycetes</taxon>
        <taxon>Eurotiomycetidae</taxon>
        <taxon>Eurotiales</taxon>
        <taxon>Aspergillaceae</taxon>
        <taxon>Aspergillus</taxon>
    </lineage>
</organism>
<evidence type="ECO:0000313" key="2">
    <source>
        <dbReference type="EMBL" id="GCB24939.1"/>
    </source>
</evidence>
<evidence type="ECO:0000256" key="1">
    <source>
        <dbReference type="SAM" id="MobiDB-lite"/>
    </source>
</evidence>
<dbReference type="Proteomes" id="UP000286921">
    <property type="component" value="Unassembled WGS sequence"/>
</dbReference>
<feature type="compositionally biased region" description="Basic and acidic residues" evidence="1">
    <location>
        <begin position="51"/>
        <end position="61"/>
    </location>
</feature>
<dbReference type="AlphaFoldDB" id="A0A401KZX4"/>
<name>A0A401KZX4_ASPAW</name>